<dbReference type="STRING" id="457427.SSOG_09163"/>
<gene>
    <name evidence="1" type="ORF">SSOG_09163</name>
</gene>
<accession>D9WX21</accession>
<keyword evidence="2" id="KW-1185">Reference proteome</keyword>
<proteinExistence type="predicted"/>
<evidence type="ECO:0000313" key="1">
    <source>
        <dbReference type="EMBL" id="EFL29449.1"/>
    </source>
</evidence>
<dbReference type="Proteomes" id="UP000003963">
    <property type="component" value="Unassembled WGS sequence"/>
</dbReference>
<reference evidence="1 2" key="1">
    <citation type="submission" date="2009-02" db="EMBL/GenBank/DDBJ databases">
        <title>Annotation of Streptomyces hygroscopicus strain ATCC 53653.</title>
        <authorList>
            <consortium name="The Broad Institute Genome Sequencing Platform"/>
            <consortium name="Broad Institute Microbial Sequencing Center"/>
            <person name="Fischbach M."/>
            <person name="Godfrey P."/>
            <person name="Ward D."/>
            <person name="Young S."/>
            <person name="Zeng Q."/>
            <person name="Koehrsen M."/>
            <person name="Alvarado L."/>
            <person name="Berlin A.M."/>
            <person name="Bochicchio J."/>
            <person name="Borenstein D."/>
            <person name="Chapman S.B."/>
            <person name="Chen Z."/>
            <person name="Engels R."/>
            <person name="Freedman E."/>
            <person name="Gellesch M."/>
            <person name="Goldberg J."/>
            <person name="Griggs A."/>
            <person name="Gujja S."/>
            <person name="Heilman E.R."/>
            <person name="Heiman D.I."/>
            <person name="Hepburn T.A."/>
            <person name="Howarth C."/>
            <person name="Jen D."/>
            <person name="Larson L."/>
            <person name="Lewis B."/>
            <person name="Mehta T."/>
            <person name="Park D."/>
            <person name="Pearson M."/>
            <person name="Richards J."/>
            <person name="Roberts A."/>
            <person name="Saif S."/>
            <person name="Shea T.D."/>
            <person name="Shenoy N."/>
            <person name="Sisk P."/>
            <person name="Stolte C."/>
            <person name="Sykes S.N."/>
            <person name="Thomson T."/>
            <person name="Walk T."/>
            <person name="White J."/>
            <person name="Yandava C."/>
            <person name="Straight P."/>
            <person name="Clardy J."/>
            <person name="Hung D."/>
            <person name="Kolter R."/>
            <person name="Mekalanos J."/>
            <person name="Walker S."/>
            <person name="Walsh C.T."/>
            <person name="Wieland-Brown L.C."/>
            <person name="Haas B."/>
            <person name="Nusbaum C."/>
            <person name="Birren B."/>
        </authorList>
    </citation>
    <scope>NUCLEOTIDE SEQUENCE [LARGE SCALE GENOMIC DNA]</scope>
    <source>
        <strain evidence="1 2">ATCC 53653</strain>
    </source>
</reference>
<sequence length="56" mass="6176">MSRAEARQDPRFEIVLRAAMALDRYDGTPVIPQPLANLLAARIMNAIRAHETGSAE</sequence>
<dbReference type="HOGENOM" id="CLU_3012344_0_0_11"/>
<dbReference type="AlphaFoldDB" id="D9WX21"/>
<organism evidence="1 2">
    <name type="scientific">Streptomyces himastatinicus ATCC 53653</name>
    <dbReference type="NCBI Taxonomy" id="457427"/>
    <lineage>
        <taxon>Bacteria</taxon>
        <taxon>Bacillati</taxon>
        <taxon>Actinomycetota</taxon>
        <taxon>Actinomycetes</taxon>
        <taxon>Kitasatosporales</taxon>
        <taxon>Streptomycetaceae</taxon>
        <taxon>Streptomyces</taxon>
        <taxon>Streptomyces violaceusniger group</taxon>
    </lineage>
</organism>
<dbReference type="EMBL" id="GG657755">
    <property type="protein sequence ID" value="EFL29449.1"/>
    <property type="molecule type" value="Genomic_DNA"/>
</dbReference>
<evidence type="ECO:0000313" key="2">
    <source>
        <dbReference type="Proteomes" id="UP000003963"/>
    </source>
</evidence>
<name>D9WX21_9ACTN</name>
<protein>
    <submittedName>
        <fullName evidence="1">Uncharacterized protein</fullName>
    </submittedName>
</protein>